<protein>
    <submittedName>
        <fullName evidence="1">Short subunit dehydrogenase</fullName>
    </submittedName>
</protein>
<evidence type="ECO:0000313" key="2">
    <source>
        <dbReference type="Proteomes" id="UP000253090"/>
    </source>
</evidence>
<dbReference type="InterPro" id="IPR002347">
    <property type="entry name" value="SDR_fam"/>
</dbReference>
<comment type="caution">
    <text evidence="1">The sequence shown here is derived from an EMBL/GenBank/DDBJ whole genome shotgun (WGS) entry which is preliminary data.</text>
</comment>
<reference evidence="1 2" key="1">
    <citation type="submission" date="2018-07" db="EMBL/GenBank/DDBJ databases">
        <title>Genomic Encyclopedia of Type Strains, Phase III (KMG-III): the genomes of soil and plant-associated and newly described type strains.</title>
        <authorList>
            <person name="Whitman W."/>
        </authorList>
    </citation>
    <scope>NUCLEOTIDE SEQUENCE [LARGE SCALE GENOMIC DNA]</scope>
    <source>
        <strain evidence="1 2">CECT 8333</strain>
    </source>
</reference>
<dbReference type="PANTHER" id="PTHR43544:SF12">
    <property type="entry name" value="NAD(P)-BINDING ROSSMANN-FOLD SUPERFAMILY PROTEIN"/>
    <property type="match status" value="1"/>
</dbReference>
<dbReference type="EMBL" id="QPJW01000003">
    <property type="protein sequence ID" value="RCX20692.1"/>
    <property type="molecule type" value="Genomic_DNA"/>
</dbReference>
<dbReference type="GO" id="GO:0016491">
    <property type="term" value="F:oxidoreductase activity"/>
    <property type="evidence" value="ECO:0007669"/>
    <property type="project" value="TreeGrafter"/>
</dbReference>
<evidence type="ECO:0000313" key="1">
    <source>
        <dbReference type="EMBL" id="RCX20692.1"/>
    </source>
</evidence>
<dbReference type="Pfam" id="PF00106">
    <property type="entry name" value="adh_short"/>
    <property type="match status" value="1"/>
</dbReference>
<organism evidence="1 2">
    <name type="scientific">Fontibacillus phaseoli</name>
    <dbReference type="NCBI Taxonomy" id="1416533"/>
    <lineage>
        <taxon>Bacteria</taxon>
        <taxon>Bacillati</taxon>
        <taxon>Bacillota</taxon>
        <taxon>Bacilli</taxon>
        <taxon>Bacillales</taxon>
        <taxon>Paenibacillaceae</taxon>
        <taxon>Fontibacillus</taxon>
    </lineage>
</organism>
<gene>
    <name evidence="1" type="ORF">DFP94_103425</name>
</gene>
<dbReference type="GO" id="GO:0005737">
    <property type="term" value="C:cytoplasm"/>
    <property type="evidence" value="ECO:0007669"/>
    <property type="project" value="TreeGrafter"/>
</dbReference>
<accession>A0A369BGL8</accession>
<dbReference type="RefSeq" id="WP_245954756.1">
    <property type="nucleotide sequence ID" value="NZ_QPJW01000003.1"/>
</dbReference>
<dbReference type="PANTHER" id="PTHR43544">
    <property type="entry name" value="SHORT-CHAIN DEHYDROGENASE/REDUCTASE"/>
    <property type="match status" value="1"/>
</dbReference>
<dbReference type="PRINTS" id="PR00081">
    <property type="entry name" value="GDHRDH"/>
</dbReference>
<proteinExistence type="predicted"/>
<dbReference type="InterPro" id="IPR051468">
    <property type="entry name" value="Fungal_SecMetab_SDRs"/>
</dbReference>
<dbReference type="SUPFAM" id="SSF51735">
    <property type="entry name" value="NAD(P)-binding Rossmann-fold domains"/>
    <property type="match status" value="1"/>
</dbReference>
<dbReference type="InterPro" id="IPR036291">
    <property type="entry name" value="NAD(P)-bd_dom_sf"/>
</dbReference>
<dbReference type="Proteomes" id="UP000253090">
    <property type="component" value="Unassembled WGS sequence"/>
</dbReference>
<keyword evidence="2" id="KW-1185">Reference proteome</keyword>
<sequence length="137" mass="15166">MKILVTGANRGLGLEIVKEALRRGHEVAAGVRTPDEGAKALDELLPSAQGQLILLELDVNEEISIMTAKEQIGRTWDGLDVLINNAGILLARDQRIEELDFMAMDRTMRTNLYGPMKMAKYFLPLMYGSARPAIINV</sequence>
<dbReference type="Gene3D" id="3.40.50.720">
    <property type="entry name" value="NAD(P)-binding Rossmann-like Domain"/>
    <property type="match status" value="1"/>
</dbReference>
<name>A0A369BGL8_9BACL</name>
<dbReference type="AlphaFoldDB" id="A0A369BGL8"/>